<evidence type="ECO:0000313" key="3">
    <source>
        <dbReference type="EMBL" id="HJF30767.1"/>
    </source>
</evidence>
<gene>
    <name evidence="3" type="ORF">K8V56_03175</name>
</gene>
<dbReference type="GO" id="GO:0003677">
    <property type="term" value="F:DNA binding"/>
    <property type="evidence" value="ECO:0007669"/>
    <property type="project" value="UniProtKB-KW"/>
</dbReference>
<name>A0A921FXI7_SPOPS</name>
<evidence type="ECO:0000259" key="2">
    <source>
        <dbReference type="Pfam" id="PF14659"/>
    </source>
</evidence>
<dbReference type="Gene3D" id="1.10.150.130">
    <property type="match status" value="1"/>
</dbReference>
<dbReference type="InterPro" id="IPR004107">
    <property type="entry name" value="Integrase_SAM-like_N"/>
</dbReference>
<reference evidence="3" key="1">
    <citation type="journal article" date="2021" name="PeerJ">
        <title>Extensive microbial diversity within the chicken gut microbiome revealed by metagenomics and culture.</title>
        <authorList>
            <person name="Gilroy R."/>
            <person name="Ravi A."/>
            <person name="Getino M."/>
            <person name="Pursley I."/>
            <person name="Horton D.L."/>
            <person name="Alikhan N.F."/>
            <person name="Baker D."/>
            <person name="Gharbi K."/>
            <person name="Hall N."/>
            <person name="Watson M."/>
            <person name="Adriaenssens E.M."/>
            <person name="Foster-Nyarko E."/>
            <person name="Jarju S."/>
            <person name="Secka A."/>
            <person name="Antonio M."/>
            <person name="Oren A."/>
            <person name="Chaudhuri R.R."/>
            <person name="La Ragione R."/>
            <person name="Hildebrand F."/>
            <person name="Pallen M.J."/>
        </authorList>
    </citation>
    <scope>NUCLEOTIDE SEQUENCE</scope>
    <source>
        <strain evidence="3">CHK171-7178</strain>
    </source>
</reference>
<protein>
    <recommendedName>
        <fullName evidence="2">Integrase SAM-like N-terminal domain-containing protein</fullName>
    </recommendedName>
</protein>
<reference evidence="3" key="2">
    <citation type="submission" date="2021-09" db="EMBL/GenBank/DDBJ databases">
        <authorList>
            <person name="Gilroy R."/>
        </authorList>
    </citation>
    <scope>NUCLEOTIDE SEQUENCE</scope>
    <source>
        <strain evidence="3">CHK171-7178</strain>
    </source>
</reference>
<dbReference type="GO" id="GO:0015074">
    <property type="term" value="P:DNA integration"/>
    <property type="evidence" value="ECO:0007669"/>
    <property type="project" value="InterPro"/>
</dbReference>
<organism evidence="3 4">
    <name type="scientific">Sporosarcina psychrophila</name>
    <name type="common">Bacillus psychrophilus</name>
    <dbReference type="NCBI Taxonomy" id="1476"/>
    <lineage>
        <taxon>Bacteria</taxon>
        <taxon>Bacillati</taxon>
        <taxon>Bacillota</taxon>
        <taxon>Bacilli</taxon>
        <taxon>Bacillales</taxon>
        <taxon>Caryophanaceae</taxon>
        <taxon>Sporosarcina</taxon>
    </lineage>
</organism>
<dbReference type="SUPFAM" id="SSF56349">
    <property type="entry name" value="DNA breaking-rejoining enzymes"/>
    <property type="match status" value="1"/>
</dbReference>
<dbReference type="Proteomes" id="UP000698173">
    <property type="component" value="Unassembled WGS sequence"/>
</dbReference>
<evidence type="ECO:0000313" key="4">
    <source>
        <dbReference type="Proteomes" id="UP000698173"/>
    </source>
</evidence>
<dbReference type="InterPro" id="IPR011010">
    <property type="entry name" value="DNA_brk_join_enz"/>
</dbReference>
<feature type="domain" description="Integrase SAM-like N-terminal" evidence="2">
    <location>
        <begin position="1"/>
        <end position="53"/>
    </location>
</feature>
<dbReference type="EMBL" id="DYWT01000054">
    <property type="protein sequence ID" value="HJF30767.1"/>
    <property type="molecule type" value="Genomic_DNA"/>
</dbReference>
<dbReference type="InterPro" id="IPR010998">
    <property type="entry name" value="Integrase_recombinase_N"/>
</dbReference>
<keyword evidence="1" id="KW-0238">DNA-binding</keyword>
<dbReference type="AlphaFoldDB" id="A0A921FXI7"/>
<accession>A0A921FXI7</accession>
<sequence length="80" mass="9407">MDYWHQEYTEVNLKHNTLLAYERAIRLQIKPALGKYRNRSLTAAILQTFVKDLYRKNYSKSSLEIFVCLVNNALKHAGHP</sequence>
<proteinExistence type="predicted"/>
<comment type="caution">
    <text evidence="3">The sequence shown here is derived from an EMBL/GenBank/DDBJ whole genome shotgun (WGS) entry which is preliminary data.</text>
</comment>
<evidence type="ECO:0000256" key="1">
    <source>
        <dbReference type="ARBA" id="ARBA00023125"/>
    </source>
</evidence>
<dbReference type="Pfam" id="PF14659">
    <property type="entry name" value="Phage_int_SAM_3"/>
    <property type="match status" value="1"/>
</dbReference>